<dbReference type="EMBL" id="OX395136">
    <property type="protein sequence ID" value="CAI5786865.1"/>
    <property type="molecule type" value="Genomic_DNA"/>
</dbReference>
<dbReference type="AlphaFoldDB" id="A0AA35PI62"/>
<evidence type="ECO:0000313" key="2">
    <source>
        <dbReference type="EMBL" id="CAI5786865.1"/>
    </source>
</evidence>
<gene>
    <name evidence="2" type="ORF">PODLI_1B007285</name>
</gene>
<name>A0AA35PI62_9SAUR</name>
<accession>A0AA35PI62</accession>
<feature type="coiled-coil region" evidence="1">
    <location>
        <begin position="4"/>
        <end position="63"/>
    </location>
</feature>
<keyword evidence="3" id="KW-1185">Reference proteome</keyword>
<proteinExistence type="predicted"/>
<organism evidence="2 3">
    <name type="scientific">Podarcis lilfordi</name>
    <name type="common">Lilford's wall lizard</name>
    <dbReference type="NCBI Taxonomy" id="74358"/>
    <lineage>
        <taxon>Eukaryota</taxon>
        <taxon>Metazoa</taxon>
        <taxon>Chordata</taxon>
        <taxon>Craniata</taxon>
        <taxon>Vertebrata</taxon>
        <taxon>Euteleostomi</taxon>
        <taxon>Lepidosauria</taxon>
        <taxon>Squamata</taxon>
        <taxon>Bifurcata</taxon>
        <taxon>Unidentata</taxon>
        <taxon>Episquamata</taxon>
        <taxon>Laterata</taxon>
        <taxon>Lacertibaenia</taxon>
        <taxon>Lacertidae</taxon>
        <taxon>Podarcis</taxon>
    </lineage>
</organism>
<dbReference type="Proteomes" id="UP001178461">
    <property type="component" value="Chromosome 11"/>
</dbReference>
<sequence>MALENKYSNKMKNLRAQLEAYQETVDKKNQYWQDTTKKLKEENRILRQEKEELANQITLQKEKWGDEKAWLLRSTTQKLDCLHNQHTLTIEELQRSRVNLEKVEKIVDFQMDLPCDQRRALIISDEITEKGITDHNAGVEKSNVTTQESETTELAQRSTSVVVEMEEAHNGLPQKKLLLEVKATLELVKGSLQKRETEISDLLQNGHWCNSEITDMLLTESTVY</sequence>
<evidence type="ECO:0000256" key="1">
    <source>
        <dbReference type="SAM" id="Coils"/>
    </source>
</evidence>
<keyword evidence="1" id="KW-0175">Coiled coil</keyword>
<evidence type="ECO:0000313" key="3">
    <source>
        <dbReference type="Proteomes" id="UP001178461"/>
    </source>
</evidence>
<reference evidence="2" key="1">
    <citation type="submission" date="2022-12" db="EMBL/GenBank/DDBJ databases">
        <authorList>
            <person name="Alioto T."/>
            <person name="Alioto T."/>
            <person name="Gomez Garrido J."/>
        </authorList>
    </citation>
    <scope>NUCLEOTIDE SEQUENCE</scope>
</reference>
<protein>
    <submittedName>
        <fullName evidence="2">Uncharacterized protein</fullName>
    </submittedName>
</protein>